<keyword evidence="10" id="KW-0739">Sodium transport</keyword>
<evidence type="ECO:0000256" key="1">
    <source>
        <dbReference type="ARBA" id="ARBA00004651"/>
    </source>
</evidence>
<evidence type="ECO:0000313" key="13">
    <source>
        <dbReference type="EMBL" id="GFS27688.1"/>
    </source>
</evidence>
<evidence type="ECO:0000256" key="10">
    <source>
        <dbReference type="ARBA" id="ARBA00023201"/>
    </source>
</evidence>
<organism evidence="13 14">
    <name type="scientific">Elysia marginata</name>
    <dbReference type="NCBI Taxonomy" id="1093978"/>
    <lineage>
        <taxon>Eukaryota</taxon>
        <taxon>Metazoa</taxon>
        <taxon>Spiralia</taxon>
        <taxon>Lophotrochozoa</taxon>
        <taxon>Mollusca</taxon>
        <taxon>Gastropoda</taxon>
        <taxon>Heterobranchia</taxon>
        <taxon>Euthyneura</taxon>
        <taxon>Panpulmonata</taxon>
        <taxon>Sacoglossa</taxon>
        <taxon>Placobranchoidea</taxon>
        <taxon>Plakobranchidae</taxon>
        <taxon>Elysia</taxon>
    </lineage>
</organism>
<dbReference type="GO" id="GO:0005886">
    <property type="term" value="C:plasma membrane"/>
    <property type="evidence" value="ECO:0007669"/>
    <property type="project" value="UniProtKB-SubCell"/>
</dbReference>
<dbReference type="PROSITE" id="PS50283">
    <property type="entry name" value="NA_SOLUT_SYMP_3"/>
    <property type="match status" value="1"/>
</dbReference>
<comment type="caution">
    <text evidence="13">The sequence shown here is derived from an EMBL/GenBank/DDBJ whole genome shotgun (WGS) entry which is preliminary data.</text>
</comment>
<keyword evidence="3" id="KW-0813">Transport</keyword>
<name>A0AAV4K099_9GAST</name>
<evidence type="ECO:0000256" key="4">
    <source>
        <dbReference type="ARBA" id="ARBA00022475"/>
    </source>
</evidence>
<dbReference type="AlphaFoldDB" id="A0AAV4K099"/>
<dbReference type="Gene3D" id="1.20.1730.10">
    <property type="entry name" value="Sodium/glucose cotransporter"/>
    <property type="match status" value="1"/>
</dbReference>
<feature type="transmembrane region" description="Helical" evidence="12">
    <location>
        <begin position="138"/>
        <end position="163"/>
    </location>
</feature>
<feature type="transmembrane region" description="Helical" evidence="12">
    <location>
        <begin position="301"/>
        <end position="321"/>
    </location>
</feature>
<dbReference type="PANTHER" id="PTHR42985">
    <property type="entry name" value="SODIUM-COUPLED MONOCARBOXYLATE TRANSPORTER"/>
    <property type="match status" value="1"/>
</dbReference>
<keyword evidence="6 12" id="KW-1133">Transmembrane helix</keyword>
<dbReference type="InterPro" id="IPR051163">
    <property type="entry name" value="Sodium:Solute_Symporter_SSF"/>
</dbReference>
<keyword evidence="8" id="KW-0406">Ion transport</keyword>
<evidence type="ECO:0000256" key="2">
    <source>
        <dbReference type="ARBA" id="ARBA00006434"/>
    </source>
</evidence>
<dbReference type="Pfam" id="PF00474">
    <property type="entry name" value="SSF"/>
    <property type="match status" value="1"/>
</dbReference>
<accession>A0AAV4K099</accession>
<dbReference type="InterPro" id="IPR038377">
    <property type="entry name" value="Na/Glc_symporter_sf"/>
</dbReference>
<proteinExistence type="inferred from homology"/>
<dbReference type="Proteomes" id="UP000762676">
    <property type="component" value="Unassembled WGS sequence"/>
</dbReference>
<feature type="transmembrane region" description="Helical" evidence="12">
    <location>
        <begin position="275"/>
        <end position="294"/>
    </location>
</feature>
<protein>
    <submittedName>
        <fullName evidence="13">Sodium-coupled monocarboxylate transporter 1</fullName>
    </submittedName>
</protein>
<evidence type="ECO:0000256" key="9">
    <source>
        <dbReference type="ARBA" id="ARBA00023136"/>
    </source>
</evidence>
<dbReference type="InterPro" id="IPR001734">
    <property type="entry name" value="Na/solute_symporter"/>
</dbReference>
<sequence length="504" mass="55121">MQRKLYSPEDTAVQASVQVPLWLSILVVGGVCTLYTSLGGIKSVIWTDAFQTLIVFTGIFLCIIKGSDFVGGFRQAWALAEDGGRVIFDKFTPDPRVRMTFWGTLIGGIFMWLNMAFDQASLQRIRSMRSLQAARVSTLLNIPFTLLYGTLLLNLGVVMYAYFAHIQCDPLKSGAIKSKNQLAPYFVLHSMGDLPGMAGLYLATLFCGCLSTLSSGINALAAIIVEGVLPSCARRLSEREATIVTKLTVALVGSVIVGLTFAAQYMRGPVTQMVGSINGSFGSPVVGVFLLSSLVPWANKYGVATGVISSVAFMLTLTLGGQMHGVLPRPLTPASVSQCHLSNNTVNVHTNYIILQSALNSSAYLDSAQTVPAHSLDNSSLLRIAHVQHTDSTSSSSPYSAKFFLFDISYEWYTVLGTLVCMVIGILVSFLTRNAAQETDQLDPKLIMPFCRKFWIRRGYVKPETHSVLDPLQALKRNLLEIEREADSHFEVVKNRNFCEKPEA</sequence>
<feature type="transmembrane region" description="Helical" evidence="12">
    <location>
        <begin position="412"/>
        <end position="431"/>
    </location>
</feature>
<feature type="transmembrane region" description="Helical" evidence="12">
    <location>
        <begin position="99"/>
        <end position="117"/>
    </location>
</feature>
<dbReference type="PANTHER" id="PTHR42985:SF40">
    <property type="entry name" value="LD47995P-RELATED"/>
    <property type="match status" value="1"/>
</dbReference>
<feature type="transmembrane region" description="Helical" evidence="12">
    <location>
        <begin position="200"/>
        <end position="229"/>
    </location>
</feature>
<keyword evidence="14" id="KW-1185">Reference proteome</keyword>
<keyword evidence="7" id="KW-0915">Sodium</keyword>
<evidence type="ECO:0000256" key="7">
    <source>
        <dbReference type="ARBA" id="ARBA00023053"/>
    </source>
</evidence>
<reference evidence="13 14" key="1">
    <citation type="journal article" date="2021" name="Elife">
        <title>Chloroplast acquisition without the gene transfer in kleptoplastic sea slugs, Plakobranchus ocellatus.</title>
        <authorList>
            <person name="Maeda T."/>
            <person name="Takahashi S."/>
            <person name="Yoshida T."/>
            <person name="Shimamura S."/>
            <person name="Takaki Y."/>
            <person name="Nagai Y."/>
            <person name="Toyoda A."/>
            <person name="Suzuki Y."/>
            <person name="Arimoto A."/>
            <person name="Ishii H."/>
            <person name="Satoh N."/>
            <person name="Nishiyama T."/>
            <person name="Hasebe M."/>
            <person name="Maruyama T."/>
            <person name="Minagawa J."/>
            <person name="Obokata J."/>
            <person name="Shigenobu S."/>
        </authorList>
    </citation>
    <scope>NUCLEOTIDE SEQUENCE [LARGE SCALE GENOMIC DNA]</scope>
</reference>
<evidence type="ECO:0000313" key="14">
    <source>
        <dbReference type="Proteomes" id="UP000762676"/>
    </source>
</evidence>
<keyword evidence="4" id="KW-1003">Cell membrane</keyword>
<dbReference type="GO" id="GO:0006814">
    <property type="term" value="P:sodium ion transport"/>
    <property type="evidence" value="ECO:0007669"/>
    <property type="project" value="UniProtKB-KW"/>
</dbReference>
<dbReference type="EMBL" id="BMAT01010552">
    <property type="protein sequence ID" value="GFS27688.1"/>
    <property type="molecule type" value="Genomic_DNA"/>
</dbReference>
<dbReference type="GO" id="GO:0015293">
    <property type="term" value="F:symporter activity"/>
    <property type="evidence" value="ECO:0007669"/>
    <property type="project" value="TreeGrafter"/>
</dbReference>
<evidence type="ECO:0000256" key="3">
    <source>
        <dbReference type="ARBA" id="ARBA00022448"/>
    </source>
</evidence>
<evidence type="ECO:0000256" key="11">
    <source>
        <dbReference type="RuleBase" id="RU362091"/>
    </source>
</evidence>
<feature type="transmembrane region" description="Helical" evidence="12">
    <location>
        <begin position="50"/>
        <end position="67"/>
    </location>
</feature>
<feature type="transmembrane region" description="Helical" evidence="12">
    <location>
        <begin position="20"/>
        <end position="38"/>
    </location>
</feature>
<evidence type="ECO:0000256" key="6">
    <source>
        <dbReference type="ARBA" id="ARBA00022989"/>
    </source>
</evidence>
<gene>
    <name evidence="13" type="ORF">ElyMa_005294300</name>
</gene>
<keyword evidence="9 12" id="KW-0472">Membrane</keyword>
<evidence type="ECO:0000256" key="8">
    <source>
        <dbReference type="ARBA" id="ARBA00023065"/>
    </source>
</evidence>
<keyword evidence="5 12" id="KW-0812">Transmembrane</keyword>
<comment type="similarity">
    <text evidence="2 11">Belongs to the sodium:solute symporter (SSF) (TC 2.A.21) family.</text>
</comment>
<evidence type="ECO:0000256" key="5">
    <source>
        <dbReference type="ARBA" id="ARBA00022692"/>
    </source>
</evidence>
<comment type="subcellular location">
    <subcellularLocation>
        <location evidence="1">Cell membrane</location>
        <topology evidence="1">Multi-pass membrane protein</topology>
    </subcellularLocation>
</comment>
<evidence type="ECO:0000256" key="12">
    <source>
        <dbReference type="SAM" id="Phobius"/>
    </source>
</evidence>
<feature type="transmembrane region" description="Helical" evidence="12">
    <location>
        <begin position="241"/>
        <end position="263"/>
    </location>
</feature>